<reference evidence="2 3" key="1">
    <citation type="journal article" date="2024" name="J Genomics">
        <title>Draft genome sequencing and assembly of Favolaschia claudopus CIRM-BRFM 2984 isolated from oak limbs.</title>
        <authorList>
            <person name="Navarro D."/>
            <person name="Drula E."/>
            <person name="Chaduli D."/>
            <person name="Cazenave R."/>
            <person name="Ahrendt S."/>
            <person name="Wang J."/>
            <person name="Lipzen A."/>
            <person name="Daum C."/>
            <person name="Barry K."/>
            <person name="Grigoriev I.V."/>
            <person name="Favel A."/>
            <person name="Rosso M.N."/>
            <person name="Martin F."/>
        </authorList>
    </citation>
    <scope>NUCLEOTIDE SEQUENCE [LARGE SCALE GENOMIC DNA]</scope>
    <source>
        <strain evidence="2 3">CIRM-BRFM 2984</strain>
    </source>
</reference>
<evidence type="ECO:0000313" key="2">
    <source>
        <dbReference type="EMBL" id="KAK6988177.1"/>
    </source>
</evidence>
<protein>
    <submittedName>
        <fullName evidence="2">Uncharacterized protein</fullName>
    </submittedName>
</protein>
<dbReference type="Proteomes" id="UP001362999">
    <property type="component" value="Unassembled WGS sequence"/>
</dbReference>
<proteinExistence type="predicted"/>
<accession>A0AAV9ZPS8</accession>
<comment type="caution">
    <text evidence="2">The sequence shown here is derived from an EMBL/GenBank/DDBJ whole genome shotgun (WGS) entry which is preliminary data.</text>
</comment>
<keyword evidence="3" id="KW-1185">Reference proteome</keyword>
<evidence type="ECO:0000256" key="1">
    <source>
        <dbReference type="SAM" id="MobiDB-lite"/>
    </source>
</evidence>
<sequence length="205" mass="22323">MGGSGGGRIARKDVPGVPRGPWSSGALRWSRPGDIGIGWDRRLVDGVRVMVSTTAANRVSRRRYFSIHSQVVSKGENNGGHPGRLQACRMRTGGLGGRLVVLVFDGGTRRISFSLDAQFLEDAVVVARMDLRQRFGLRRAELVGNSIFAGSGCFGIWSSAACFLPPCSPERAALQHPQFGLTSQQDLFYELGHGGWSTTRIHREE</sequence>
<gene>
    <name evidence="2" type="ORF">R3P38DRAFT_3097313</name>
</gene>
<feature type="region of interest" description="Disordered" evidence="1">
    <location>
        <begin position="1"/>
        <end position="25"/>
    </location>
</feature>
<organism evidence="2 3">
    <name type="scientific">Favolaschia claudopus</name>
    <dbReference type="NCBI Taxonomy" id="2862362"/>
    <lineage>
        <taxon>Eukaryota</taxon>
        <taxon>Fungi</taxon>
        <taxon>Dikarya</taxon>
        <taxon>Basidiomycota</taxon>
        <taxon>Agaricomycotina</taxon>
        <taxon>Agaricomycetes</taxon>
        <taxon>Agaricomycetidae</taxon>
        <taxon>Agaricales</taxon>
        <taxon>Marasmiineae</taxon>
        <taxon>Mycenaceae</taxon>
        <taxon>Favolaschia</taxon>
    </lineage>
</organism>
<evidence type="ECO:0000313" key="3">
    <source>
        <dbReference type="Proteomes" id="UP001362999"/>
    </source>
</evidence>
<dbReference type="AlphaFoldDB" id="A0AAV9ZPS8"/>
<dbReference type="EMBL" id="JAWWNJ010000125">
    <property type="protein sequence ID" value="KAK6988177.1"/>
    <property type="molecule type" value="Genomic_DNA"/>
</dbReference>
<name>A0AAV9ZPS8_9AGAR</name>